<accession>A0A8J3I3E0</accession>
<reference evidence="4" key="1">
    <citation type="submission" date="2020-10" db="EMBL/GenBank/DDBJ databases">
        <title>Taxonomic study of unclassified bacteria belonging to the class Ktedonobacteria.</title>
        <authorList>
            <person name="Yabe S."/>
            <person name="Wang C.M."/>
            <person name="Zheng Y."/>
            <person name="Sakai Y."/>
            <person name="Cavaletti L."/>
            <person name="Monciardini P."/>
            <person name="Donadio S."/>
        </authorList>
    </citation>
    <scope>NUCLEOTIDE SEQUENCE</scope>
    <source>
        <strain evidence="4">SOSP1-1</strain>
    </source>
</reference>
<dbReference type="InterPro" id="IPR002934">
    <property type="entry name" value="Polymerase_NTP_transf_dom"/>
</dbReference>
<dbReference type="Pfam" id="PF13427">
    <property type="entry name" value="AadA_C"/>
    <property type="match status" value="1"/>
</dbReference>
<name>A0A8J3I3E0_9CHLR</name>
<evidence type="ECO:0008006" key="6">
    <source>
        <dbReference type="Google" id="ProtNLM"/>
    </source>
</evidence>
<sequence>MSIKPTPYADVNALLENFLTEWRTILGSKLVSCYLYGSLVTGDFDLNCSDIDLLVVTSLPLNEEELKRLREMHHDFVLTRMEWDNRIEVAYLSLTALKTYRTQASEIAIISPGEPFHTKEAGREWLVNWYVVREYGKTLFGPAPTEVIDPITRTEYFQVVREHAQAWREWVQGTTHRGAQAYAILTMCRALYTLTTGEVASKRRAAAWAALEVPEWAGLIRQAHHWREEQPSEPIDHTFPLSETQRFIFDMTERCKQTPHM</sequence>
<comment type="caution">
    <text evidence="4">The sequence shown here is derived from an EMBL/GenBank/DDBJ whole genome shotgun (WGS) entry which is preliminary data.</text>
</comment>
<evidence type="ECO:0000256" key="1">
    <source>
        <dbReference type="ARBA" id="ARBA00022679"/>
    </source>
</evidence>
<dbReference type="Proteomes" id="UP000612362">
    <property type="component" value="Unassembled WGS sequence"/>
</dbReference>
<dbReference type="EMBL" id="BNJF01000005">
    <property type="protein sequence ID" value="GHO49412.1"/>
    <property type="molecule type" value="Genomic_DNA"/>
</dbReference>
<evidence type="ECO:0000313" key="5">
    <source>
        <dbReference type="Proteomes" id="UP000612362"/>
    </source>
</evidence>
<dbReference type="Gene3D" id="3.30.460.10">
    <property type="entry name" value="Beta Polymerase, domain 2"/>
    <property type="match status" value="1"/>
</dbReference>
<dbReference type="SUPFAM" id="SSF81301">
    <property type="entry name" value="Nucleotidyltransferase"/>
    <property type="match status" value="1"/>
</dbReference>
<gene>
    <name evidence="4" type="ORF">KSX_75750</name>
</gene>
<proteinExistence type="predicted"/>
<evidence type="ECO:0000259" key="3">
    <source>
        <dbReference type="Pfam" id="PF13427"/>
    </source>
</evidence>
<dbReference type="InterPro" id="IPR043519">
    <property type="entry name" value="NT_sf"/>
</dbReference>
<protein>
    <recommendedName>
        <fullName evidence="6">Adenylyltransferase AadA C-terminal domain-containing protein</fullName>
    </recommendedName>
</protein>
<evidence type="ECO:0000313" key="4">
    <source>
        <dbReference type="EMBL" id="GHO49412.1"/>
    </source>
</evidence>
<dbReference type="InterPro" id="IPR025184">
    <property type="entry name" value="AadA_C"/>
</dbReference>
<evidence type="ECO:0000259" key="2">
    <source>
        <dbReference type="Pfam" id="PF01909"/>
    </source>
</evidence>
<dbReference type="RefSeq" id="WP_220198534.1">
    <property type="nucleotide sequence ID" value="NZ_BNJF01000005.1"/>
</dbReference>
<keyword evidence="5" id="KW-1185">Reference proteome</keyword>
<dbReference type="AlphaFoldDB" id="A0A8J3I3E0"/>
<dbReference type="Pfam" id="PF01909">
    <property type="entry name" value="NTP_transf_2"/>
    <property type="match status" value="1"/>
</dbReference>
<dbReference type="GO" id="GO:0016779">
    <property type="term" value="F:nucleotidyltransferase activity"/>
    <property type="evidence" value="ECO:0007669"/>
    <property type="project" value="InterPro"/>
</dbReference>
<feature type="domain" description="Polymerase nucleotidyl transferase" evidence="2">
    <location>
        <begin position="17"/>
        <end position="72"/>
    </location>
</feature>
<feature type="domain" description="Adenylyltransferase AadA C-terminal" evidence="3">
    <location>
        <begin position="146"/>
        <end position="238"/>
    </location>
</feature>
<dbReference type="CDD" id="cd05403">
    <property type="entry name" value="NT_KNTase_like"/>
    <property type="match status" value="1"/>
</dbReference>
<keyword evidence="1" id="KW-0808">Transferase</keyword>
<organism evidence="4 5">
    <name type="scientific">Ktedonospora formicarum</name>
    <dbReference type="NCBI Taxonomy" id="2778364"/>
    <lineage>
        <taxon>Bacteria</taxon>
        <taxon>Bacillati</taxon>
        <taxon>Chloroflexota</taxon>
        <taxon>Ktedonobacteria</taxon>
        <taxon>Ktedonobacterales</taxon>
        <taxon>Ktedonobacteraceae</taxon>
        <taxon>Ktedonospora</taxon>
    </lineage>
</organism>